<dbReference type="Proteomes" id="UP000011721">
    <property type="component" value="Chromosome"/>
</dbReference>
<evidence type="ECO:0000313" key="2">
    <source>
        <dbReference type="Proteomes" id="UP000011721"/>
    </source>
</evidence>
<dbReference type="RefSeq" id="WP_015402322.1">
    <property type="nucleotide sequence ID" value="NC_020304.1"/>
</dbReference>
<dbReference type="KEGG" id="dsf:UWK_00035"/>
<organism evidence="1 2">
    <name type="scientific">Desulfocapsa sulfexigens (strain DSM 10523 / SB164P1)</name>
    <dbReference type="NCBI Taxonomy" id="1167006"/>
    <lineage>
        <taxon>Bacteria</taxon>
        <taxon>Pseudomonadati</taxon>
        <taxon>Thermodesulfobacteriota</taxon>
        <taxon>Desulfobulbia</taxon>
        <taxon>Desulfobulbales</taxon>
        <taxon>Desulfocapsaceae</taxon>
        <taxon>Desulfocapsa</taxon>
    </lineage>
</organism>
<evidence type="ECO:0000313" key="1">
    <source>
        <dbReference type="EMBL" id="AGF76623.1"/>
    </source>
</evidence>
<dbReference type="EMBL" id="CP003985">
    <property type="protein sequence ID" value="AGF76623.1"/>
    <property type="molecule type" value="Genomic_DNA"/>
</dbReference>
<name>M1NZE2_DESSD</name>
<protein>
    <submittedName>
        <fullName evidence="1">Uncharacterized protein</fullName>
    </submittedName>
</protein>
<proteinExistence type="predicted"/>
<dbReference type="OrthoDB" id="9800594at2"/>
<dbReference type="STRING" id="1167006.UWK_00035"/>
<sequence length="175" mass="19433">MNYLTIISTCYCGDGAVKLEKARQLLEVYGKGLLQQEEIVDQLRSVRDKVVLLDTHMTAMNMGKTCTRCAAAPKGGCCSVYMGNENNDALLLLMNILAGVDVRPVCDNGVECCFLGTGGCILLFKPIFCLNYLCKRIRKESNTEELRKLELKTGVVLTAQSDLEQLLIRFLQGER</sequence>
<dbReference type="HOGENOM" id="CLU_1530188_0_0_7"/>
<dbReference type="AlphaFoldDB" id="M1NZE2"/>
<dbReference type="eggNOG" id="ENOG50339BM">
    <property type="taxonomic scope" value="Bacteria"/>
</dbReference>
<keyword evidence="2" id="KW-1185">Reference proteome</keyword>
<accession>M1NZE2</accession>
<gene>
    <name evidence="1" type="ordered locus">UWK_00035</name>
</gene>
<reference evidence="2" key="1">
    <citation type="journal article" date="2013" name="Stand. Genomic Sci.">
        <title>Complete genome sequence of Desulfocapsa sulfexigens, a marine deltaproteobacterium specialized in disproportionating inorganic sulfur compounds.</title>
        <authorList>
            <person name="Finster K.W."/>
            <person name="Kjeldsen K.U."/>
            <person name="Kube M."/>
            <person name="Reinhardt R."/>
            <person name="Mussmann M."/>
            <person name="Amann R."/>
            <person name="Schreiber L."/>
        </authorList>
    </citation>
    <scope>NUCLEOTIDE SEQUENCE [LARGE SCALE GENOMIC DNA]</scope>
    <source>
        <strain evidence="2">DSM 10523 / SB164P1</strain>
    </source>
</reference>